<evidence type="ECO:0000256" key="1">
    <source>
        <dbReference type="SAM" id="MobiDB-lite"/>
    </source>
</evidence>
<feature type="region of interest" description="Disordered" evidence="1">
    <location>
        <begin position="88"/>
        <end position="111"/>
    </location>
</feature>
<evidence type="ECO:0000313" key="3">
    <source>
        <dbReference type="EMBL" id="KAF4716266.1"/>
    </source>
</evidence>
<keyword evidence="2" id="KW-1133">Transmembrane helix</keyword>
<keyword evidence="2" id="KW-0812">Transmembrane</keyword>
<organism evidence="3 4">
    <name type="scientific">Perkinsus olseni</name>
    <name type="common">Perkinsus atlanticus</name>
    <dbReference type="NCBI Taxonomy" id="32597"/>
    <lineage>
        <taxon>Eukaryota</taxon>
        <taxon>Sar</taxon>
        <taxon>Alveolata</taxon>
        <taxon>Perkinsozoa</taxon>
        <taxon>Perkinsea</taxon>
        <taxon>Perkinsida</taxon>
        <taxon>Perkinsidae</taxon>
        <taxon>Perkinsus</taxon>
    </lineage>
</organism>
<feature type="transmembrane region" description="Helical" evidence="2">
    <location>
        <begin position="54"/>
        <end position="73"/>
    </location>
</feature>
<sequence>MSSSSYDLGIGIDPPSAAGGYLADDESILDDDLSFLQIAVTRMDSTLCEEMTSVCRRAAVVLFIILLLSWAWYSKSIREYYGKYVTPNYEPPPAERGEEEEDSDTTITPRE</sequence>
<name>A0A7J6R8H3_PEROL</name>
<dbReference type="Proteomes" id="UP000553632">
    <property type="component" value="Unassembled WGS sequence"/>
</dbReference>
<keyword evidence="4" id="KW-1185">Reference proteome</keyword>
<reference evidence="3 4" key="1">
    <citation type="submission" date="2020-04" db="EMBL/GenBank/DDBJ databases">
        <title>Perkinsus olseni comparative genomics.</title>
        <authorList>
            <person name="Bogema D.R."/>
        </authorList>
    </citation>
    <scope>NUCLEOTIDE SEQUENCE [LARGE SCALE GENOMIC DNA]</scope>
    <source>
        <strain evidence="3 4">ATCC PRA-207</strain>
    </source>
</reference>
<keyword evidence="2" id="KW-0472">Membrane</keyword>
<accession>A0A7J6R8H3</accession>
<proteinExistence type="predicted"/>
<evidence type="ECO:0000313" key="4">
    <source>
        <dbReference type="Proteomes" id="UP000553632"/>
    </source>
</evidence>
<comment type="caution">
    <text evidence="3">The sequence shown here is derived from an EMBL/GenBank/DDBJ whole genome shotgun (WGS) entry which is preliminary data.</text>
</comment>
<dbReference type="AlphaFoldDB" id="A0A7J6R8H3"/>
<dbReference type="EMBL" id="JABANO010027796">
    <property type="protein sequence ID" value="KAF4716266.1"/>
    <property type="molecule type" value="Genomic_DNA"/>
</dbReference>
<protein>
    <submittedName>
        <fullName evidence="3">Uncharacterized protein</fullName>
    </submittedName>
</protein>
<evidence type="ECO:0000256" key="2">
    <source>
        <dbReference type="SAM" id="Phobius"/>
    </source>
</evidence>
<gene>
    <name evidence="3" type="ORF">FOZ63_002727</name>
</gene>